<dbReference type="Proteomes" id="UP000694545">
    <property type="component" value="Unplaced"/>
</dbReference>
<dbReference type="Ensembl" id="ENSVKKT00000017804.1">
    <property type="protein sequence ID" value="ENSVKKP00000017372.1"/>
    <property type="gene ID" value="ENSVKKG00000011880.1"/>
</dbReference>
<organism evidence="2 3">
    <name type="scientific">Varanus komodoensis</name>
    <name type="common">Komodo dragon</name>
    <dbReference type="NCBI Taxonomy" id="61221"/>
    <lineage>
        <taxon>Eukaryota</taxon>
        <taxon>Metazoa</taxon>
        <taxon>Chordata</taxon>
        <taxon>Craniata</taxon>
        <taxon>Vertebrata</taxon>
        <taxon>Euteleostomi</taxon>
        <taxon>Lepidosauria</taxon>
        <taxon>Squamata</taxon>
        <taxon>Bifurcata</taxon>
        <taxon>Unidentata</taxon>
        <taxon>Episquamata</taxon>
        <taxon>Toxicofera</taxon>
        <taxon>Anguimorpha</taxon>
        <taxon>Paleoanguimorpha</taxon>
        <taxon>Varanoidea</taxon>
        <taxon>Varanidae</taxon>
        <taxon>Varanus</taxon>
    </lineage>
</organism>
<protein>
    <submittedName>
        <fullName evidence="2">Uncharacterized protein</fullName>
    </submittedName>
</protein>
<feature type="region of interest" description="Disordered" evidence="1">
    <location>
        <begin position="1"/>
        <end position="20"/>
    </location>
</feature>
<evidence type="ECO:0000313" key="2">
    <source>
        <dbReference type="Ensembl" id="ENSVKKP00000017372.1"/>
    </source>
</evidence>
<proteinExistence type="predicted"/>
<reference evidence="2" key="1">
    <citation type="submission" date="2025-08" db="UniProtKB">
        <authorList>
            <consortium name="Ensembl"/>
        </authorList>
    </citation>
    <scope>IDENTIFICATION</scope>
</reference>
<sequence length="106" mass="11793">MIDSVKSVWGNLSHHFQGDPLEKEMATHSSILAMKTPWTMSPSGQKVSNMLLGKSRGLVLVAPERMKRLGQSQKDTQLLMYLVVKGESDAVKKKGTAEDEVARWSH</sequence>
<dbReference type="AlphaFoldDB" id="A0A8D2L671"/>
<name>A0A8D2L671_VARKO</name>
<evidence type="ECO:0000256" key="1">
    <source>
        <dbReference type="SAM" id="MobiDB-lite"/>
    </source>
</evidence>
<accession>A0A8D2L671</accession>
<evidence type="ECO:0000313" key="3">
    <source>
        <dbReference type="Proteomes" id="UP000694545"/>
    </source>
</evidence>
<keyword evidence="3" id="KW-1185">Reference proteome</keyword>
<reference evidence="2" key="2">
    <citation type="submission" date="2025-09" db="UniProtKB">
        <authorList>
            <consortium name="Ensembl"/>
        </authorList>
    </citation>
    <scope>IDENTIFICATION</scope>
</reference>